<dbReference type="AlphaFoldDB" id="A0AAW0IMG7"/>
<dbReference type="GO" id="GO:0140291">
    <property type="term" value="P:peptidyl-glutamate ADP-deribosylation"/>
    <property type="evidence" value="ECO:0007669"/>
    <property type="project" value="TreeGrafter"/>
</dbReference>
<keyword evidence="3" id="KW-1185">Reference proteome</keyword>
<name>A0AAW0IMG7_MYOGA</name>
<feature type="domain" description="Macro" evidence="1">
    <location>
        <begin position="1"/>
        <end position="210"/>
    </location>
</feature>
<dbReference type="Gene3D" id="3.40.220.10">
    <property type="entry name" value="Leucine Aminopeptidase, subunit E, domain 1"/>
    <property type="match status" value="2"/>
</dbReference>
<evidence type="ECO:0000259" key="1">
    <source>
        <dbReference type="PROSITE" id="PS51154"/>
    </source>
</evidence>
<reference evidence="2 3" key="1">
    <citation type="journal article" date="2023" name="bioRxiv">
        <title>Conserved and derived expression patterns and positive selection on dental genes reveal complex evolutionary context of ever-growing rodent molars.</title>
        <authorList>
            <person name="Calamari Z.T."/>
            <person name="Song A."/>
            <person name="Cohen E."/>
            <person name="Akter M."/>
            <person name="Roy R.D."/>
            <person name="Hallikas O."/>
            <person name="Christensen M.M."/>
            <person name="Li P."/>
            <person name="Marangoni P."/>
            <person name="Jernvall J."/>
            <person name="Klein O.D."/>
        </authorList>
    </citation>
    <scope>NUCLEOTIDE SEQUENCE [LARGE SCALE GENOMIC DNA]</scope>
    <source>
        <strain evidence="2">V071</strain>
    </source>
</reference>
<accession>A0AAW0IMG7</accession>
<dbReference type="InterPro" id="IPR050892">
    <property type="entry name" value="ADP-ribose_metab_enzymes"/>
</dbReference>
<dbReference type="PANTHER" id="PTHR12521:SF0">
    <property type="entry name" value="ADP-RIBOSE GLYCOHYDROLASE OARD1"/>
    <property type="match status" value="1"/>
</dbReference>
<dbReference type="PANTHER" id="PTHR12521">
    <property type="entry name" value="PROTEIN C6ORF130"/>
    <property type="match status" value="1"/>
</dbReference>
<dbReference type="InterPro" id="IPR043472">
    <property type="entry name" value="Macro_dom-like"/>
</dbReference>
<comment type="caution">
    <text evidence="2">The sequence shown here is derived from an EMBL/GenBank/DDBJ whole genome shotgun (WGS) entry which is preliminary data.</text>
</comment>
<dbReference type="CDD" id="cd02901">
    <property type="entry name" value="Macro_Poa1p-like"/>
    <property type="match status" value="1"/>
</dbReference>
<gene>
    <name evidence="2" type="ORF">U0070_005586</name>
</gene>
<evidence type="ECO:0000313" key="2">
    <source>
        <dbReference type="EMBL" id="KAK7815474.1"/>
    </source>
</evidence>
<sequence length="210" mass="23539">MAGRLNEDPEGSRMTYVKGDLFECSKTDSLAHCISEDCRMGAGIAVLFKKKFGGVQELLNQQKKSGEVAVLKRDGRYIYYLITKKRASHKPTYENLQKSLEAMKSHCLKNGVTDLSMPRQGNGRLNWLVRAGEDQYSVTLEERQVVGRLHLSILGIPLFPSFCKSPLPCSLLNIPLVIGCGLDRLQWENVSAIIEEVFEATDIKITVYTL</sequence>
<dbReference type="EMBL" id="JBBHLL010000112">
    <property type="protein sequence ID" value="KAK7815474.1"/>
    <property type="molecule type" value="Genomic_DNA"/>
</dbReference>
<dbReference type="InterPro" id="IPR002589">
    <property type="entry name" value="Macro_dom"/>
</dbReference>
<proteinExistence type="predicted"/>
<dbReference type="Proteomes" id="UP001488838">
    <property type="component" value="Unassembled WGS sequence"/>
</dbReference>
<dbReference type="PROSITE" id="PS51154">
    <property type="entry name" value="MACRO"/>
    <property type="match status" value="1"/>
</dbReference>
<protein>
    <recommendedName>
        <fullName evidence="1">Macro domain-containing protein</fullName>
    </recommendedName>
</protein>
<dbReference type="SUPFAM" id="SSF52949">
    <property type="entry name" value="Macro domain-like"/>
    <property type="match status" value="2"/>
</dbReference>
<organism evidence="2 3">
    <name type="scientific">Myodes glareolus</name>
    <name type="common">Bank vole</name>
    <name type="synonym">Clethrionomys glareolus</name>
    <dbReference type="NCBI Taxonomy" id="447135"/>
    <lineage>
        <taxon>Eukaryota</taxon>
        <taxon>Metazoa</taxon>
        <taxon>Chordata</taxon>
        <taxon>Craniata</taxon>
        <taxon>Vertebrata</taxon>
        <taxon>Euteleostomi</taxon>
        <taxon>Mammalia</taxon>
        <taxon>Eutheria</taxon>
        <taxon>Euarchontoglires</taxon>
        <taxon>Glires</taxon>
        <taxon>Rodentia</taxon>
        <taxon>Myomorpha</taxon>
        <taxon>Muroidea</taxon>
        <taxon>Cricetidae</taxon>
        <taxon>Arvicolinae</taxon>
        <taxon>Myodes</taxon>
    </lineage>
</organism>
<evidence type="ECO:0000313" key="3">
    <source>
        <dbReference type="Proteomes" id="UP001488838"/>
    </source>
</evidence>